<protein>
    <submittedName>
        <fullName evidence="1">Uncharacterized protein</fullName>
    </submittedName>
</protein>
<reference evidence="1" key="1">
    <citation type="submission" date="2020-10" db="EMBL/GenBank/DDBJ databases">
        <title>Genome Sequence of Monilinia vaccinii-corymbosi Sheds Light on Mummy Berry Disease Infection of Blueberry and Mating Type.</title>
        <authorList>
            <person name="Yow A.G."/>
            <person name="Zhang Y."/>
            <person name="Bansal K."/>
            <person name="Eacker S.M."/>
            <person name="Sullivan S."/>
            <person name="Liachko I."/>
            <person name="Cubeta M.A."/>
            <person name="Rollins J.A."/>
            <person name="Ashrafi H."/>
        </authorList>
    </citation>
    <scope>NUCLEOTIDE SEQUENCE</scope>
    <source>
        <strain evidence="1">RL-1</strain>
    </source>
</reference>
<name>A0A8A3PHA2_9HELO</name>
<dbReference type="AlphaFoldDB" id="A0A8A3PHA2"/>
<evidence type="ECO:0000313" key="2">
    <source>
        <dbReference type="Proteomes" id="UP000672032"/>
    </source>
</evidence>
<gene>
    <name evidence="1" type="ORF">DSL72_006212</name>
</gene>
<dbReference type="EMBL" id="CP063408">
    <property type="protein sequence ID" value="QSZ34618.1"/>
    <property type="molecule type" value="Genomic_DNA"/>
</dbReference>
<organism evidence="1 2">
    <name type="scientific">Monilinia vaccinii-corymbosi</name>
    <dbReference type="NCBI Taxonomy" id="61207"/>
    <lineage>
        <taxon>Eukaryota</taxon>
        <taxon>Fungi</taxon>
        <taxon>Dikarya</taxon>
        <taxon>Ascomycota</taxon>
        <taxon>Pezizomycotina</taxon>
        <taxon>Leotiomycetes</taxon>
        <taxon>Helotiales</taxon>
        <taxon>Sclerotiniaceae</taxon>
        <taxon>Monilinia</taxon>
    </lineage>
</organism>
<dbReference type="Proteomes" id="UP000672032">
    <property type="component" value="Chromosome 4"/>
</dbReference>
<accession>A0A8A3PHA2</accession>
<evidence type="ECO:0000313" key="1">
    <source>
        <dbReference type="EMBL" id="QSZ34618.1"/>
    </source>
</evidence>
<sequence length="28" mass="3073">MSINATIDEIGAILCRTLVNRKTKNISP</sequence>
<proteinExistence type="predicted"/>
<keyword evidence="2" id="KW-1185">Reference proteome</keyword>